<evidence type="ECO:0000256" key="1">
    <source>
        <dbReference type="SAM" id="Phobius"/>
    </source>
</evidence>
<evidence type="ECO:0000313" key="3">
    <source>
        <dbReference type="EMBL" id="RKD14273.1"/>
    </source>
</evidence>
<protein>
    <recommendedName>
        <fullName evidence="2">DUF6680 domain-containing protein</fullName>
    </recommendedName>
</protein>
<dbReference type="InterPro" id="IPR046502">
    <property type="entry name" value="DUF6680"/>
</dbReference>
<dbReference type="Pfam" id="PF20385">
    <property type="entry name" value="DUF6680"/>
    <property type="match status" value="1"/>
</dbReference>
<gene>
    <name evidence="3" type="ORF">BCY91_07220</name>
</gene>
<organism evidence="3 4">
    <name type="scientific">Pelobium manganitolerans</name>
    <dbReference type="NCBI Taxonomy" id="1842495"/>
    <lineage>
        <taxon>Bacteria</taxon>
        <taxon>Pseudomonadati</taxon>
        <taxon>Bacteroidota</taxon>
        <taxon>Sphingobacteriia</taxon>
        <taxon>Sphingobacteriales</taxon>
        <taxon>Sphingobacteriaceae</taxon>
        <taxon>Pelobium</taxon>
    </lineage>
</organism>
<name>A0A419S3P7_9SPHI</name>
<accession>A0A419S3P7</accession>
<keyword evidence="1" id="KW-0472">Membrane</keyword>
<dbReference type="AlphaFoldDB" id="A0A419S3P7"/>
<feature type="domain" description="DUF6680" evidence="2">
    <location>
        <begin position="21"/>
        <end position="129"/>
    </location>
</feature>
<proteinExistence type="predicted"/>
<evidence type="ECO:0000259" key="2">
    <source>
        <dbReference type="Pfam" id="PF20385"/>
    </source>
</evidence>
<keyword evidence="1" id="KW-1133">Transmembrane helix</keyword>
<keyword evidence="1" id="KW-0812">Transmembrane</keyword>
<dbReference type="OrthoDB" id="1496066at2"/>
<reference evidence="3 4" key="1">
    <citation type="submission" date="2016-07" db="EMBL/GenBank/DDBJ databases">
        <title>Genome of Pelobium manganitolerans.</title>
        <authorList>
            <person name="Wu S."/>
            <person name="Wang G."/>
        </authorList>
    </citation>
    <scope>NUCLEOTIDE SEQUENCE [LARGE SCALE GENOMIC DNA]</scope>
    <source>
        <strain evidence="3 4">YS-25</strain>
    </source>
</reference>
<comment type="caution">
    <text evidence="3">The sequence shown here is derived from an EMBL/GenBank/DDBJ whole genome shotgun (WGS) entry which is preliminary data.</text>
</comment>
<keyword evidence="4" id="KW-1185">Reference proteome</keyword>
<dbReference type="Proteomes" id="UP000283433">
    <property type="component" value="Unassembled WGS sequence"/>
</dbReference>
<dbReference type="EMBL" id="MBTA01000026">
    <property type="protein sequence ID" value="RKD14273.1"/>
    <property type="molecule type" value="Genomic_DNA"/>
</dbReference>
<dbReference type="RefSeq" id="WP_120182274.1">
    <property type="nucleotide sequence ID" value="NZ_MBTA01000026.1"/>
</dbReference>
<feature type="transmembrane region" description="Helical" evidence="1">
    <location>
        <begin position="6"/>
        <end position="25"/>
    </location>
</feature>
<sequence>MTTLDFFEKFLIPLVSAGIGAILAFRYQHTLELNREKRYILQTLMMYRNVGANELDWIKALNAIDVVYHDNKKIRELLHTFFAQTMEPHYGNLQWVETLYQMIYLMAQSSGYKHLTLHEIRTYYDPKALDLHYPNRNIQKPPIDTA</sequence>
<evidence type="ECO:0000313" key="4">
    <source>
        <dbReference type="Proteomes" id="UP000283433"/>
    </source>
</evidence>